<dbReference type="EMBL" id="LNZG01000001">
    <property type="protein sequence ID" value="ODA91229.1"/>
    <property type="molecule type" value="Genomic_DNA"/>
</dbReference>
<comment type="caution">
    <text evidence="1">The sequence shown here is derived from an EMBL/GenBank/DDBJ whole genome shotgun (WGS) entry which is preliminary data.</text>
</comment>
<proteinExistence type="predicted"/>
<evidence type="ECO:0000313" key="2">
    <source>
        <dbReference type="Proteomes" id="UP000094426"/>
    </source>
</evidence>
<dbReference type="Proteomes" id="UP000094426">
    <property type="component" value="Unassembled WGS sequence"/>
</dbReference>
<sequence length="74" mass="7412">MKRNMTMSQTAETVNGVLSSRLETTTPAGCSRSQSEITCLSVAAVMAYAAFLGAEATVDVAVGSAAVAATALAV</sequence>
<dbReference type="AlphaFoldDB" id="A0A1E2SNA6"/>
<reference evidence="1 2" key="1">
    <citation type="submission" date="2015-11" db="EMBL/GenBank/DDBJ databases">
        <authorList>
            <person name="Zhang Y."/>
            <person name="Guo Z."/>
        </authorList>
    </citation>
    <scope>NUCLEOTIDE SEQUENCE [LARGE SCALE GENOMIC DNA]</scope>
    <source>
        <strain evidence="2">gdw1</strain>
    </source>
</reference>
<evidence type="ECO:0000313" key="1">
    <source>
        <dbReference type="EMBL" id="ODA91229.1"/>
    </source>
</evidence>
<accession>A0A1E2SNA6</accession>
<gene>
    <name evidence="1" type="ORF">ATY41_00565</name>
</gene>
<organism evidence="1 2">
    <name type="scientific">Leifsonia xyli subsp. xyli</name>
    <dbReference type="NCBI Taxonomy" id="59736"/>
    <lineage>
        <taxon>Bacteria</taxon>
        <taxon>Bacillati</taxon>
        <taxon>Actinomycetota</taxon>
        <taxon>Actinomycetes</taxon>
        <taxon>Micrococcales</taxon>
        <taxon>Microbacteriaceae</taxon>
        <taxon>Leifsonia</taxon>
    </lineage>
</organism>
<protein>
    <submittedName>
        <fullName evidence="1">Uncharacterized protein</fullName>
    </submittedName>
</protein>
<name>A0A1E2SNA6_LEIXY</name>